<reference evidence="4 5" key="2">
    <citation type="journal article" date="2011" name="BMC Immunol.">
        <title>Comparison of static immersion and intravenous injection systems for exposure of zebrafish embryos to the natural pathogen Edwardsiella tarda.</title>
        <authorList>
            <person name="van Soest J.J."/>
            <person name="Stockhammer O.W."/>
            <person name="Ordas A."/>
            <person name="Bloemberg G.V."/>
            <person name="Spaink H.P."/>
            <person name="Meijer A.H."/>
        </authorList>
    </citation>
    <scope>NUCLEOTIDE SEQUENCE [LARGE SCALE GENOMIC DNA]</scope>
    <source>
        <strain evidence="4 5">FL6-60</strain>
    </source>
</reference>
<dbReference type="HOGENOM" id="CLU_709504_0_0_6"/>
<dbReference type="PATRIC" id="fig|718251.5.peg.1648"/>
<dbReference type="PANTHER" id="PTHR30204">
    <property type="entry name" value="REDOX-CYCLING DRUG-SENSING TRANSCRIPTIONAL ACTIVATOR SOXR"/>
    <property type="match status" value="1"/>
</dbReference>
<evidence type="ECO:0000256" key="2">
    <source>
        <dbReference type="SAM" id="Coils"/>
    </source>
</evidence>
<dbReference type="GO" id="GO:0003677">
    <property type="term" value="F:DNA binding"/>
    <property type="evidence" value="ECO:0007669"/>
    <property type="project" value="UniProtKB-KW"/>
</dbReference>
<dbReference type="SMART" id="SM00422">
    <property type="entry name" value="HTH_MERR"/>
    <property type="match status" value="1"/>
</dbReference>
<dbReference type="InterPro" id="IPR000551">
    <property type="entry name" value="MerR-type_HTH_dom"/>
</dbReference>
<dbReference type="KEGG" id="etd:ETAF_1594"/>
<evidence type="ECO:0000256" key="1">
    <source>
        <dbReference type="ARBA" id="ARBA00023125"/>
    </source>
</evidence>
<dbReference type="InterPro" id="IPR029063">
    <property type="entry name" value="SAM-dependent_MTases_sf"/>
</dbReference>
<dbReference type="PROSITE" id="PS50937">
    <property type="entry name" value="HTH_MERR_2"/>
    <property type="match status" value="1"/>
</dbReference>
<dbReference type="CDD" id="cd02440">
    <property type="entry name" value="AdoMet_MTases"/>
    <property type="match status" value="1"/>
</dbReference>
<dbReference type="PANTHER" id="PTHR30204:SF97">
    <property type="entry name" value="MERR FAMILY REGULATORY PROTEIN"/>
    <property type="match status" value="1"/>
</dbReference>
<dbReference type="GO" id="GO:0003700">
    <property type="term" value="F:DNA-binding transcription factor activity"/>
    <property type="evidence" value="ECO:0007669"/>
    <property type="project" value="InterPro"/>
</dbReference>
<organism evidence="4 5">
    <name type="scientific">Edwardsiella tarda (strain FL6-60)</name>
    <dbReference type="NCBI Taxonomy" id="718251"/>
    <lineage>
        <taxon>Bacteria</taxon>
        <taxon>Pseudomonadati</taxon>
        <taxon>Pseudomonadota</taxon>
        <taxon>Gammaproteobacteria</taxon>
        <taxon>Enterobacterales</taxon>
        <taxon>Hafniaceae</taxon>
        <taxon>Edwardsiella</taxon>
    </lineage>
</organism>
<dbReference type="Gene3D" id="1.10.1660.10">
    <property type="match status" value="1"/>
</dbReference>
<evidence type="ECO:0000313" key="4">
    <source>
        <dbReference type="EMBL" id="ADM41702.1"/>
    </source>
</evidence>
<dbReference type="EMBL" id="CP002154">
    <property type="protein sequence ID" value="ADM41702.1"/>
    <property type="molecule type" value="Genomic_DNA"/>
</dbReference>
<sequence>MFRISEVAAIVGLSRTALLYYEKLGIIKSIRLPNGYRSYSEKDVQRLQLVIHLHAAGLTLKECLVCINVKSDKQLLTERLKQLEDDIAIKLRAKMLLESMLGVSEEQTWHLELEKISPDVHLRWLNTQGINEKEALRIRNLSRNIHEHDSYMSDFNEIFLGLIRLGPGSDPDTLRALSMVPDKLDNILEIGCGRGVATRLLASNTQAHVTALDNEPLYLNELYGLRHRVNLCCASMRALPFAYGVFDLIWSEGSAYIMGFNNALLSWKKYLRVGGCLVISEIVWLSNTPSESARNFWLKNYPAMLNVAQNKMLIKKAGYDLISDFEISKEAWELYLSPLKKRVELLKSKLSHSMAWQDLKREIDINDTCLGEYGYQIFIIQKRQ</sequence>
<protein>
    <submittedName>
        <fullName evidence="4">Transcriptional regulator, MerR family</fullName>
    </submittedName>
</protein>
<dbReference type="Proteomes" id="UP000002230">
    <property type="component" value="Chromosome"/>
</dbReference>
<reference evidence="5" key="1">
    <citation type="submission" date="2010-08" db="EMBL/GenBank/DDBJ databases">
        <title>Genome comparisons of Edwardsiella bacteria analysed using deep sequencing technology.</title>
        <authorList>
            <person name="van Soest J.J."/>
            <person name="Henkel C.V."/>
            <person name="Jansen H.J."/>
            <person name="van den Hondel C.A.M.J.J."/>
            <person name="Bloemberg G.V."/>
            <person name="Meijer A.H."/>
            <person name="Spaink H.P."/>
        </authorList>
    </citation>
    <scope>NUCLEOTIDE SEQUENCE [LARGE SCALE GENOMIC DNA]</scope>
    <source>
        <strain evidence="5">FL6-60</strain>
    </source>
</reference>
<proteinExistence type="predicted"/>
<accession>A0A0H3DSX5</accession>
<dbReference type="AlphaFoldDB" id="A0A0H3DSX5"/>
<dbReference type="Gene3D" id="3.40.50.150">
    <property type="entry name" value="Vaccinia Virus protein VP39"/>
    <property type="match status" value="1"/>
</dbReference>
<keyword evidence="1" id="KW-0238">DNA-binding</keyword>
<dbReference type="InterPro" id="IPR009061">
    <property type="entry name" value="DNA-bd_dom_put_sf"/>
</dbReference>
<dbReference type="SUPFAM" id="SSF46955">
    <property type="entry name" value="Putative DNA-binding domain"/>
    <property type="match status" value="1"/>
</dbReference>
<feature type="domain" description="HTH merR-type" evidence="3">
    <location>
        <begin position="1"/>
        <end position="62"/>
    </location>
</feature>
<keyword evidence="2" id="KW-0175">Coiled coil</keyword>
<evidence type="ECO:0000313" key="5">
    <source>
        <dbReference type="Proteomes" id="UP000002230"/>
    </source>
</evidence>
<dbReference type="SUPFAM" id="SSF53335">
    <property type="entry name" value="S-adenosyl-L-methionine-dependent methyltransferases"/>
    <property type="match status" value="1"/>
</dbReference>
<dbReference type="Pfam" id="PF13649">
    <property type="entry name" value="Methyltransf_25"/>
    <property type="match status" value="1"/>
</dbReference>
<name>A0A0H3DSX5_EDWTF</name>
<dbReference type="InterPro" id="IPR041698">
    <property type="entry name" value="Methyltransf_25"/>
</dbReference>
<dbReference type="InterPro" id="IPR047057">
    <property type="entry name" value="MerR_fam"/>
</dbReference>
<keyword evidence="5" id="KW-1185">Reference proteome</keyword>
<evidence type="ECO:0000259" key="3">
    <source>
        <dbReference type="PROSITE" id="PS50937"/>
    </source>
</evidence>
<gene>
    <name evidence="4" type="ordered locus">ETAF_1594</name>
</gene>
<feature type="coiled-coil region" evidence="2">
    <location>
        <begin position="66"/>
        <end position="93"/>
    </location>
</feature>
<dbReference type="Pfam" id="PF13411">
    <property type="entry name" value="MerR_1"/>
    <property type="match status" value="1"/>
</dbReference>